<organism evidence="7 8">
    <name type="scientific">Pseudochelatococcus contaminans</name>
    <dbReference type="NCBI Taxonomy" id="1538103"/>
    <lineage>
        <taxon>Bacteria</taxon>
        <taxon>Pseudomonadati</taxon>
        <taxon>Pseudomonadota</taxon>
        <taxon>Alphaproteobacteria</taxon>
        <taxon>Hyphomicrobiales</taxon>
        <taxon>Chelatococcaceae</taxon>
        <taxon>Pseudochelatococcus</taxon>
    </lineage>
</organism>
<dbReference type="SMART" id="SM00345">
    <property type="entry name" value="HTH_GNTR"/>
    <property type="match status" value="1"/>
</dbReference>
<dbReference type="AlphaFoldDB" id="A0A7W5Z724"/>
<dbReference type="EMBL" id="JACICC010000017">
    <property type="protein sequence ID" value="MBB3811376.1"/>
    <property type="molecule type" value="Genomic_DNA"/>
</dbReference>
<evidence type="ECO:0000256" key="2">
    <source>
        <dbReference type="ARBA" id="ARBA00022898"/>
    </source>
</evidence>
<evidence type="ECO:0000313" key="8">
    <source>
        <dbReference type="Proteomes" id="UP000537592"/>
    </source>
</evidence>
<reference evidence="7 8" key="1">
    <citation type="submission" date="2020-08" db="EMBL/GenBank/DDBJ databases">
        <title>Genomic Encyclopedia of Type Strains, Phase IV (KMG-IV): sequencing the most valuable type-strain genomes for metagenomic binning, comparative biology and taxonomic classification.</title>
        <authorList>
            <person name="Goeker M."/>
        </authorList>
    </citation>
    <scope>NUCLEOTIDE SEQUENCE [LARGE SCALE GENOMIC DNA]</scope>
    <source>
        <strain evidence="7 8">DSM 28760</strain>
    </source>
</reference>
<keyword evidence="2" id="KW-0663">Pyridoxal phosphate</keyword>
<evidence type="ECO:0000313" key="7">
    <source>
        <dbReference type="EMBL" id="MBB3811376.1"/>
    </source>
</evidence>
<evidence type="ECO:0000256" key="1">
    <source>
        <dbReference type="ARBA" id="ARBA00005384"/>
    </source>
</evidence>
<dbReference type="RefSeq" id="WP_183754777.1">
    <property type="nucleotide sequence ID" value="NZ_JACICC010000017.1"/>
</dbReference>
<dbReference type="Proteomes" id="UP000537592">
    <property type="component" value="Unassembled WGS sequence"/>
</dbReference>
<dbReference type="InterPro" id="IPR015424">
    <property type="entry name" value="PyrdxlP-dep_Trfase"/>
</dbReference>
<dbReference type="Pfam" id="PF00155">
    <property type="entry name" value="Aminotran_1_2"/>
    <property type="match status" value="1"/>
</dbReference>
<comment type="similarity">
    <text evidence="1">In the C-terminal section; belongs to the class-I pyridoxal-phosphate-dependent aminotransferase family.</text>
</comment>
<proteinExistence type="inferred from homology"/>
<dbReference type="Gene3D" id="1.10.10.10">
    <property type="entry name" value="Winged helix-like DNA-binding domain superfamily/Winged helix DNA-binding domain"/>
    <property type="match status" value="1"/>
</dbReference>
<evidence type="ECO:0000256" key="3">
    <source>
        <dbReference type="ARBA" id="ARBA00023015"/>
    </source>
</evidence>
<dbReference type="PANTHER" id="PTHR46577">
    <property type="entry name" value="HTH-TYPE TRANSCRIPTIONAL REGULATORY PROTEIN GABR"/>
    <property type="match status" value="1"/>
</dbReference>
<comment type="caution">
    <text evidence="7">The sequence shown here is derived from an EMBL/GenBank/DDBJ whole genome shotgun (WGS) entry which is preliminary data.</text>
</comment>
<dbReference type="InterPro" id="IPR051446">
    <property type="entry name" value="HTH_trans_reg/aminotransferase"/>
</dbReference>
<evidence type="ECO:0000256" key="5">
    <source>
        <dbReference type="ARBA" id="ARBA00023163"/>
    </source>
</evidence>
<gene>
    <name evidence="7" type="ORF">FHS81_003490</name>
</gene>
<evidence type="ECO:0000259" key="6">
    <source>
        <dbReference type="PROSITE" id="PS50949"/>
    </source>
</evidence>
<dbReference type="GO" id="GO:0030170">
    <property type="term" value="F:pyridoxal phosphate binding"/>
    <property type="evidence" value="ECO:0007669"/>
    <property type="project" value="InterPro"/>
</dbReference>
<dbReference type="PROSITE" id="PS50949">
    <property type="entry name" value="HTH_GNTR"/>
    <property type="match status" value="1"/>
</dbReference>
<dbReference type="InterPro" id="IPR036388">
    <property type="entry name" value="WH-like_DNA-bd_sf"/>
</dbReference>
<dbReference type="InterPro" id="IPR015422">
    <property type="entry name" value="PyrdxlP-dep_Trfase_small"/>
</dbReference>
<dbReference type="InterPro" id="IPR000524">
    <property type="entry name" value="Tscrpt_reg_HTH_GntR"/>
</dbReference>
<keyword evidence="8" id="KW-1185">Reference proteome</keyword>
<dbReference type="SUPFAM" id="SSF46785">
    <property type="entry name" value="Winged helix' DNA-binding domain"/>
    <property type="match status" value="1"/>
</dbReference>
<name>A0A7W5Z724_9HYPH</name>
<dbReference type="GO" id="GO:0003677">
    <property type="term" value="F:DNA binding"/>
    <property type="evidence" value="ECO:0007669"/>
    <property type="project" value="UniProtKB-KW"/>
</dbReference>
<sequence>MLTLDPESDTPLVRQITVGLQALIDAGKLAPGMKLPSIRVFAAKHGVSTFTVVEAYDRLVANGVLMVQPHRGFFIRGKEVAASAPAPVLAPRRHSFDSEWYIRRIFENRSLEMKPGCGWLPGDWLFEDGLRRAMRHVASDKIVMSGYGDPQGYAGLREHIARQMSDDRQVWTTSEQVLLTQGSSQALDLVMRTLVNPGDAVLVDDPGYPNLFEMLRAYGARPVGVPRLPRDYDLAAMEAAIVQHKPVAFFTQARLHSPTGSRILGAPLHRMLRLAEDHGIWVIENDIFAELDPEPYTGLATLDQLRRVVVVGSFSKTISPNVRTGYAVANTSVLQSMVELKMRSGLTSPDVMERIVHAVVTGARWRKHLRALQQRLHDAHQEVEARLDALGFEVFCRPRAGLYIWARHERLSDSIDLVETALTRGIMLGPGQLFSVQGTTGGCIRFNVAHSLSPKLWDFMAAQIAR</sequence>
<protein>
    <submittedName>
        <fullName evidence="7">DNA-binding transcriptional MocR family regulator</fullName>
    </submittedName>
</protein>
<dbReference type="GO" id="GO:0003700">
    <property type="term" value="F:DNA-binding transcription factor activity"/>
    <property type="evidence" value="ECO:0007669"/>
    <property type="project" value="InterPro"/>
</dbReference>
<dbReference type="Gene3D" id="3.90.1150.10">
    <property type="entry name" value="Aspartate Aminotransferase, domain 1"/>
    <property type="match status" value="1"/>
</dbReference>
<dbReference type="InterPro" id="IPR036390">
    <property type="entry name" value="WH_DNA-bd_sf"/>
</dbReference>
<evidence type="ECO:0000256" key="4">
    <source>
        <dbReference type="ARBA" id="ARBA00023125"/>
    </source>
</evidence>
<dbReference type="CDD" id="cd07377">
    <property type="entry name" value="WHTH_GntR"/>
    <property type="match status" value="1"/>
</dbReference>
<dbReference type="Pfam" id="PF00392">
    <property type="entry name" value="GntR"/>
    <property type="match status" value="1"/>
</dbReference>
<dbReference type="SUPFAM" id="SSF53383">
    <property type="entry name" value="PLP-dependent transferases"/>
    <property type="match status" value="1"/>
</dbReference>
<dbReference type="InterPro" id="IPR015421">
    <property type="entry name" value="PyrdxlP-dep_Trfase_major"/>
</dbReference>
<feature type="domain" description="HTH gntR-type" evidence="6">
    <location>
        <begin position="10"/>
        <end position="78"/>
    </location>
</feature>
<accession>A0A7W5Z724</accession>
<keyword evidence="4 7" id="KW-0238">DNA-binding</keyword>
<keyword evidence="3" id="KW-0805">Transcription regulation</keyword>
<dbReference type="InterPro" id="IPR004839">
    <property type="entry name" value="Aminotransferase_I/II_large"/>
</dbReference>
<keyword evidence="5" id="KW-0804">Transcription</keyword>
<dbReference type="PANTHER" id="PTHR46577:SF2">
    <property type="entry name" value="TRANSCRIPTIONAL REGULATORY PROTEIN"/>
    <property type="match status" value="1"/>
</dbReference>
<dbReference type="Gene3D" id="3.40.640.10">
    <property type="entry name" value="Type I PLP-dependent aspartate aminotransferase-like (Major domain)"/>
    <property type="match status" value="1"/>
</dbReference>
<dbReference type="CDD" id="cd00609">
    <property type="entry name" value="AAT_like"/>
    <property type="match status" value="1"/>
</dbReference>